<dbReference type="Proteomes" id="UP000191820">
    <property type="component" value="Chromosome"/>
</dbReference>
<sequence>MFYTTVIHGAALDCIALMCQNLARLGHCLSGHVALDAQRVSVCALRIKSAFLATAS</sequence>
<organism evidence="1 2">
    <name type="scientific">Shewanella japonica</name>
    <dbReference type="NCBI Taxonomy" id="93973"/>
    <lineage>
        <taxon>Bacteria</taxon>
        <taxon>Pseudomonadati</taxon>
        <taxon>Pseudomonadota</taxon>
        <taxon>Gammaproteobacteria</taxon>
        <taxon>Alteromonadales</taxon>
        <taxon>Shewanellaceae</taxon>
        <taxon>Shewanella</taxon>
    </lineage>
</organism>
<proteinExistence type="predicted"/>
<evidence type="ECO:0000313" key="2">
    <source>
        <dbReference type="Proteomes" id="UP000191820"/>
    </source>
</evidence>
<reference evidence="1 2" key="1">
    <citation type="submission" date="2017-03" db="EMBL/GenBank/DDBJ databases">
        <title>Genome sequencing of Shewanella japonica KCTC 22435.</title>
        <authorList>
            <person name="Kim K.M."/>
        </authorList>
    </citation>
    <scope>NUCLEOTIDE SEQUENCE [LARGE SCALE GENOMIC DNA]</scope>
    <source>
        <strain evidence="1 2">KCTC 22435</strain>
    </source>
</reference>
<name>A0ABM6JPR4_9GAMM</name>
<protein>
    <submittedName>
        <fullName evidence="1">Uncharacterized protein</fullName>
    </submittedName>
</protein>
<accession>A0ABM6JPR4</accession>
<gene>
    <name evidence="1" type="ORF">SJ2017_3257</name>
</gene>
<dbReference type="RefSeq" id="WP_156003325.1">
    <property type="nucleotide sequence ID" value="NZ_CANMJJ010000002.1"/>
</dbReference>
<evidence type="ECO:0000313" key="1">
    <source>
        <dbReference type="EMBL" id="ARD23519.1"/>
    </source>
</evidence>
<dbReference type="EMBL" id="CP020472">
    <property type="protein sequence ID" value="ARD23519.1"/>
    <property type="molecule type" value="Genomic_DNA"/>
</dbReference>
<keyword evidence="2" id="KW-1185">Reference proteome</keyword>